<name>A0AAJ0BQF3_9PEZI</name>
<feature type="transmembrane region" description="Helical" evidence="2">
    <location>
        <begin position="331"/>
        <end position="353"/>
    </location>
</feature>
<feature type="transmembrane region" description="Helical" evidence="2">
    <location>
        <begin position="24"/>
        <end position="45"/>
    </location>
</feature>
<organism evidence="3 4">
    <name type="scientific">Phialemonium atrogriseum</name>
    <dbReference type="NCBI Taxonomy" id="1093897"/>
    <lineage>
        <taxon>Eukaryota</taxon>
        <taxon>Fungi</taxon>
        <taxon>Dikarya</taxon>
        <taxon>Ascomycota</taxon>
        <taxon>Pezizomycotina</taxon>
        <taxon>Sordariomycetes</taxon>
        <taxon>Sordariomycetidae</taxon>
        <taxon>Cephalothecales</taxon>
        <taxon>Cephalothecaceae</taxon>
        <taxon>Phialemonium</taxon>
    </lineage>
</organism>
<feature type="transmembrane region" description="Helical" evidence="2">
    <location>
        <begin position="304"/>
        <end position="325"/>
    </location>
</feature>
<dbReference type="GeneID" id="85307340"/>
<feature type="compositionally biased region" description="Basic and acidic residues" evidence="1">
    <location>
        <begin position="122"/>
        <end position="131"/>
    </location>
</feature>
<evidence type="ECO:0000256" key="1">
    <source>
        <dbReference type="SAM" id="MobiDB-lite"/>
    </source>
</evidence>
<proteinExistence type="predicted"/>
<protein>
    <submittedName>
        <fullName evidence="3">Uncharacterized protein</fullName>
    </submittedName>
</protein>
<reference evidence="3" key="1">
    <citation type="submission" date="2023-06" db="EMBL/GenBank/DDBJ databases">
        <title>Genome-scale phylogeny and comparative genomics of the fungal order Sordariales.</title>
        <authorList>
            <consortium name="Lawrence Berkeley National Laboratory"/>
            <person name="Hensen N."/>
            <person name="Bonometti L."/>
            <person name="Westerberg I."/>
            <person name="Brannstrom I.O."/>
            <person name="Guillou S."/>
            <person name="Cros-Aarteil S."/>
            <person name="Calhoun S."/>
            <person name="Haridas S."/>
            <person name="Kuo A."/>
            <person name="Mondo S."/>
            <person name="Pangilinan J."/>
            <person name="Riley R."/>
            <person name="Labutti K."/>
            <person name="Andreopoulos B."/>
            <person name="Lipzen A."/>
            <person name="Chen C."/>
            <person name="Yanf M."/>
            <person name="Daum C."/>
            <person name="Ng V."/>
            <person name="Clum A."/>
            <person name="Steindorff A."/>
            <person name="Ohm R."/>
            <person name="Martin F."/>
            <person name="Silar P."/>
            <person name="Natvig D."/>
            <person name="Lalanne C."/>
            <person name="Gautier V."/>
            <person name="Ament-Velasquez S.L."/>
            <person name="Kruys A."/>
            <person name="Hutchinson M.I."/>
            <person name="Powell A.J."/>
            <person name="Barry K."/>
            <person name="Miller A.N."/>
            <person name="Grigoriev I.V."/>
            <person name="Debuchy R."/>
            <person name="Gladieux P."/>
            <person name="Thoren M.H."/>
            <person name="Johannesson H."/>
        </authorList>
    </citation>
    <scope>NUCLEOTIDE SEQUENCE</scope>
    <source>
        <strain evidence="3">8032-3</strain>
    </source>
</reference>
<dbReference type="Proteomes" id="UP001244011">
    <property type="component" value="Unassembled WGS sequence"/>
</dbReference>
<dbReference type="RefSeq" id="XP_060278574.1">
    <property type="nucleotide sequence ID" value="XM_060424153.1"/>
</dbReference>
<feature type="non-terminal residue" evidence="3">
    <location>
        <position position="1"/>
    </location>
</feature>
<keyword evidence="2" id="KW-0472">Membrane</keyword>
<dbReference type="EMBL" id="MU839038">
    <property type="protein sequence ID" value="KAK1762361.1"/>
    <property type="molecule type" value="Genomic_DNA"/>
</dbReference>
<feature type="compositionally biased region" description="Polar residues" evidence="1">
    <location>
        <begin position="132"/>
        <end position="142"/>
    </location>
</feature>
<evidence type="ECO:0000256" key="2">
    <source>
        <dbReference type="SAM" id="Phobius"/>
    </source>
</evidence>
<accession>A0AAJ0BQF3</accession>
<keyword evidence="4" id="KW-1185">Reference proteome</keyword>
<sequence length="379" mass="41548">LLALFGDQFATQFMRETLIWPDHVIFAMAPLGILTAVIGAIRVGGPSWARAVVGRARETRAAAELELMSSTSHEVCELFNGRYIVRSLGKPSLEQFLYLWRGSGEDARREIHTMESAVREGLVKNDAKQNSDPESDGTYNDSAAPNVVLNLSDYSREAAQQGWKLLSIAIVSTIIQAAVLAISALSVYNEDVASRVGEPSAPYGFPLFVSGTVSLVVGMILCSWTIERSTSERLWYRVSSPSNDAQATGTKDSDKIGIVWLQRDQRVSDQKFAAFAIHGGWKESIITSTRRDTQTSADPRQGAAFNYLLALSGAFFGLVGFIIQFQGLRGLTWPSSVAQLTAIAIMAVLRAFVRRKIGNKPPAHQMHEGHELDWLACNL</sequence>
<feature type="transmembrane region" description="Helical" evidence="2">
    <location>
        <begin position="165"/>
        <end position="185"/>
    </location>
</feature>
<evidence type="ECO:0000313" key="3">
    <source>
        <dbReference type="EMBL" id="KAK1762361.1"/>
    </source>
</evidence>
<evidence type="ECO:0000313" key="4">
    <source>
        <dbReference type="Proteomes" id="UP001244011"/>
    </source>
</evidence>
<dbReference type="AlphaFoldDB" id="A0AAJ0BQF3"/>
<keyword evidence="2" id="KW-1133">Transmembrane helix</keyword>
<feature type="region of interest" description="Disordered" evidence="1">
    <location>
        <begin position="122"/>
        <end position="142"/>
    </location>
</feature>
<comment type="caution">
    <text evidence="3">The sequence shown here is derived from an EMBL/GenBank/DDBJ whole genome shotgun (WGS) entry which is preliminary data.</text>
</comment>
<keyword evidence="2" id="KW-0812">Transmembrane</keyword>
<feature type="transmembrane region" description="Helical" evidence="2">
    <location>
        <begin position="205"/>
        <end position="226"/>
    </location>
</feature>
<feature type="non-terminal residue" evidence="3">
    <location>
        <position position="379"/>
    </location>
</feature>
<gene>
    <name evidence="3" type="ORF">QBC33DRAFT_428200</name>
</gene>